<evidence type="ECO:0000313" key="2">
    <source>
        <dbReference type="Proteomes" id="UP000276349"/>
    </source>
</evidence>
<sequence>MNLVKTVEAKGLIREEYDNGTIIEIDKSAFETKEQIVKVKPTLEELNYAETTYQTALLEVMILG</sequence>
<dbReference type="RefSeq" id="WP_126295002.1">
    <property type="nucleotide sequence ID" value="NZ_CP155468.1"/>
</dbReference>
<accession>A0A431UQH5</accession>
<dbReference type="EMBL" id="RXNR01000039">
    <property type="protein sequence ID" value="RTQ91617.1"/>
    <property type="molecule type" value="Genomic_DNA"/>
</dbReference>
<reference evidence="1 2" key="1">
    <citation type="submission" date="2018-12" db="EMBL/GenBank/DDBJ databases">
        <authorList>
            <person name="Yu L."/>
        </authorList>
    </citation>
    <scope>NUCLEOTIDE SEQUENCE [LARGE SCALE GENOMIC DNA]</scope>
    <source>
        <strain evidence="1 2">S5H2222</strain>
    </source>
</reference>
<evidence type="ECO:0000313" key="1">
    <source>
        <dbReference type="EMBL" id="RTQ91617.1"/>
    </source>
</evidence>
<dbReference type="AlphaFoldDB" id="A0A431UQH5"/>
<gene>
    <name evidence="1" type="ORF">EKG35_13340</name>
</gene>
<proteinExistence type="predicted"/>
<organism evidence="1 2">
    <name type="scientific">Lysinibacillus telephonicus</name>
    <dbReference type="NCBI Taxonomy" id="1714840"/>
    <lineage>
        <taxon>Bacteria</taxon>
        <taxon>Bacillati</taxon>
        <taxon>Bacillota</taxon>
        <taxon>Bacilli</taxon>
        <taxon>Bacillales</taxon>
        <taxon>Bacillaceae</taxon>
        <taxon>Lysinibacillus</taxon>
    </lineage>
</organism>
<keyword evidence="2" id="KW-1185">Reference proteome</keyword>
<dbReference type="Proteomes" id="UP000276349">
    <property type="component" value="Unassembled WGS sequence"/>
</dbReference>
<protein>
    <submittedName>
        <fullName evidence="1">Uncharacterized protein</fullName>
    </submittedName>
</protein>
<comment type="caution">
    <text evidence="1">The sequence shown here is derived from an EMBL/GenBank/DDBJ whole genome shotgun (WGS) entry which is preliminary data.</text>
</comment>
<name>A0A431UQH5_9BACI</name>